<accession>A0ABV4TYZ9</accession>
<protein>
    <submittedName>
        <fullName evidence="1">Cytidylyltransferase domain-containing protein</fullName>
    </submittedName>
</protein>
<dbReference type="InterPro" id="IPR050793">
    <property type="entry name" value="CMP-NeuNAc_synthase"/>
</dbReference>
<dbReference type="PANTHER" id="PTHR21485">
    <property type="entry name" value="HAD SUPERFAMILY MEMBERS CMAS AND KDSC"/>
    <property type="match status" value="1"/>
</dbReference>
<dbReference type="PANTHER" id="PTHR21485:SF6">
    <property type="entry name" value="N-ACYLNEURAMINATE CYTIDYLYLTRANSFERASE-RELATED"/>
    <property type="match status" value="1"/>
</dbReference>
<dbReference type="SUPFAM" id="SSF53448">
    <property type="entry name" value="Nucleotide-diphospho-sugar transferases"/>
    <property type="match status" value="1"/>
</dbReference>
<keyword evidence="1" id="KW-0548">Nucleotidyltransferase</keyword>
<evidence type="ECO:0000313" key="2">
    <source>
        <dbReference type="Proteomes" id="UP001575181"/>
    </source>
</evidence>
<dbReference type="InterPro" id="IPR003329">
    <property type="entry name" value="Cytidylyl_trans"/>
</dbReference>
<reference evidence="1 2" key="1">
    <citation type="submission" date="2024-08" db="EMBL/GenBank/DDBJ databases">
        <title>Whole-genome sequencing of halo(alkali)philic microorganisms from hypersaline lakes.</title>
        <authorList>
            <person name="Sorokin D.Y."/>
            <person name="Merkel A.Y."/>
            <person name="Messina E."/>
            <person name="Yakimov M."/>
        </authorList>
    </citation>
    <scope>NUCLEOTIDE SEQUENCE [LARGE SCALE GENOMIC DNA]</scope>
    <source>
        <strain evidence="1 2">Cl-TMA</strain>
    </source>
</reference>
<comment type="caution">
    <text evidence="1">The sequence shown here is derived from an EMBL/GenBank/DDBJ whole genome shotgun (WGS) entry which is preliminary data.</text>
</comment>
<dbReference type="Pfam" id="PF02348">
    <property type="entry name" value="CTP_transf_3"/>
    <property type="match status" value="1"/>
</dbReference>
<keyword evidence="2" id="KW-1185">Reference proteome</keyword>
<dbReference type="InterPro" id="IPR029044">
    <property type="entry name" value="Nucleotide-diphossugar_trans"/>
</dbReference>
<name>A0ABV4TYZ9_9GAMM</name>
<dbReference type="Proteomes" id="UP001575181">
    <property type="component" value="Unassembled WGS sequence"/>
</dbReference>
<dbReference type="Gene3D" id="3.90.550.10">
    <property type="entry name" value="Spore Coat Polysaccharide Biosynthesis Protein SpsA, Chain A"/>
    <property type="match status" value="1"/>
</dbReference>
<dbReference type="EMBL" id="JBGUAW010000017">
    <property type="protein sequence ID" value="MFA9462553.1"/>
    <property type="molecule type" value="Genomic_DNA"/>
</dbReference>
<dbReference type="RefSeq" id="WP_373657342.1">
    <property type="nucleotide sequence ID" value="NZ_JBGUAW010000017.1"/>
</dbReference>
<organism evidence="1 2">
    <name type="scientific">Thiohalorhabdus methylotrophus</name>
    <dbReference type="NCBI Taxonomy" id="3242694"/>
    <lineage>
        <taxon>Bacteria</taxon>
        <taxon>Pseudomonadati</taxon>
        <taxon>Pseudomonadota</taxon>
        <taxon>Gammaproteobacteria</taxon>
        <taxon>Thiohalorhabdales</taxon>
        <taxon>Thiohalorhabdaceae</taxon>
        <taxon>Thiohalorhabdus</taxon>
    </lineage>
</organism>
<keyword evidence="1" id="KW-0808">Transferase</keyword>
<gene>
    <name evidence="1" type="ORF">ACERLL_17240</name>
</gene>
<sequence length="230" mass="25330">MDRLAIIPARGGSKRLPRKNLADLGGRPVVSRVIHTALESALFDRVVVSTEDKEIGEVAAGAGAEVHWRDPSLATDQASVIEVCSDLLGGLREVPERFCCLYATAAFLAPGDLKDSEAFLAGADVVMGVSGYPIHPYKALEESEHGFLRPKWPTENDKKSQYFPWFVASNGTFYWARTEPFLKEPTFFPNRLKGYELPPERAVDIDTVEDLQWARKLLAIQQGSPEGGGK</sequence>
<proteinExistence type="predicted"/>
<dbReference type="GO" id="GO:0016779">
    <property type="term" value="F:nucleotidyltransferase activity"/>
    <property type="evidence" value="ECO:0007669"/>
    <property type="project" value="UniProtKB-KW"/>
</dbReference>
<evidence type="ECO:0000313" key="1">
    <source>
        <dbReference type="EMBL" id="MFA9462553.1"/>
    </source>
</evidence>
<dbReference type="CDD" id="cd02513">
    <property type="entry name" value="CMP-NeuAc_Synthase"/>
    <property type="match status" value="1"/>
</dbReference>